<feature type="transmembrane region" description="Helical" evidence="7">
    <location>
        <begin position="201"/>
        <end position="219"/>
    </location>
</feature>
<keyword evidence="5" id="KW-0149">Chlorophyll biosynthesis</keyword>
<dbReference type="GO" id="GO:0046408">
    <property type="term" value="F:chlorophyll synthetase activity"/>
    <property type="evidence" value="ECO:0007669"/>
    <property type="project" value="InterPro"/>
</dbReference>
<dbReference type="GO" id="GO:0016020">
    <property type="term" value="C:membrane"/>
    <property type="evidence" value="ECO:0007669"/>
    <property type="project" value="UniProtKB-SubCell"/>
</dbReference>
<dbReference type="NCBIfam" id="TIGR02056">
    <property type="entry name" value="ChlG"/>
    <property type="match status" value="1"/>
</dbReference>
<feature type="compositionally biased region" description="Basic and acidic residues" evidence="6">
    <location>
        <begin position="75"/>
        <end position="84"/>
    </location>
</feature>
<dbReference type="OrthoDB" id="434972at2759"/>
<comment type="caution">
    <text evidence="8">The sequence shown here is derived from an EMBL/GenBank/DDBJ whole genome shotgun (WGS) entry which is preliminary data.</text>
</comment>
<reference evidence="8" key="1">
    <citation type="submission" date="2020-12" db="EMBL/GenBank/DDBJ databases">
        <authorList>
            <person name="Iha C."/>
        </authorList>
    </citation>
    <scope>NUCLEOTIDE SEQUENCE</scope>
</reference>
<evidence type="ECO:0000256" key="7">
    <source>
        <dbReference type="SAM" id="Phobius"/>
    </source>
</evidence>
<proteinExistence type="predicted"/>
<evidence type="ECO:0000256" key="4">
    <source>
        <dbReference type="ARBA" id="ARBA00023136"/>
    </source>
</evidence>
<dbReference type="Gene3D" id="1.10.357.140">
    <property type="entry name" value="UbiA prenyltransferase"/>
    <property type="match status" value="1"/>
</dbReference>
<evidence type="ECO:0000256" key="5">
    <source>
        <dbReference type="ARBA" id="ARBA00023171"/>
    </source>
</evidence>
<name>A0A8S1IRK1_9CHLO</name>
<gene>
    <name evidence="8" type="ORF">OSTQU699_LOCUS1875</name>
</gene>
<keyword evidence="2 7" id="KW-0812">Transmembrane</keyword>
<keyword evidence="3 7" id="KW-1133">Transmembrane helix</keyword>
<evidence type="ECO:0008006" key="10">
    <source>
        <dbReference type="Google" id="ProtNLM"/>
    </source>
</evidence>
<dbReference type="InterPro" id="IPR011799">
    <property type="entry name" value="ChlG"/>
</dbReference>
<keyword evidence="9" id="KW-1185">Reference proteome</keyword>
<dbReference type="CDD" id="cd13958">
    <property type="entry name" value="PT_UbiA_chlorophyll"/>
    <property type="match status" value="1"/>
</dbReference>
<dbReference type="PANTHER" id="PTHR42723:SF1">
    <property type="entry name" value="CHLOROPHYLL SYNTHASE, CHLOROPLASTIC"/>
    <property type="match status" value="1"/>
</dbReference>
<dbReference type="EMBL" id="CAJHUC010000488">
    <property type="protein sequence ID" value="CAD7696515.1"/>
    <property type="molecule type" value="Genomic_DNA"/>
</dbReference>
<accession>A0A8S1IRK1</accession>
<protein>
    <recommendedName>
        <fullName evidence="10">Chlorophyll synthase</fullName>
    </recommendedName>
</protein>
<feature type="region of interest" description="Disordered" evidence="6">
    <location>
        <begin position="50"/>
        <end position="100"/>
    </location>
</feature>
<feature type="transmembrane region" description="Helical" evidence="7">
    <location>
        <begin position="285"/>
        <end position="305"/>
    </location>
</feature>
<feature type="transmembrane region" description="Helical" evidence="7">
    <location>
        <begin position="225"/>
        <end position="244"/>
    </location>
</feature>
<dbReference type="InterPro" id="IPR044878">
    <property type="entry name" value="UbiA_sf"/>
</dbReference>
<evidence type="ECO:0000313" key="8">
    <source>
        <dbReference type="EMBL" id="CAD7696515.1"/>
    </source>
</evidence>
<evidence type="ECO:0000256" key="1">
    <source>
        <dbReference type="ARBA" id="ARBA00004141"/>
    </source>
</evidence>
<dbReference type="InterPro" id="IPR006372">
    <property type="entry name" value="Chl_synth"/>
</dbReference>
<dbReference type="Pfam" id="PF01040">
    <property type="entry name" value="UbiA"/>
    <property type="match status" value="1"/>
</dbReference>
<dbReference type="NCBIfam" id="NF005742">
    <property type="entry name" value="PRK07566.1"/>
    <property type="match status" value="1"/>
</dbReference>
<evidence type="ECO:0000256" key="3">
    <source>
        <dbReference type="ARBA" id="ARBA00022989"/>
    </source>
</evidence>
<evidence type="ECO:0000313" key="9">
    <source>
        <dbReference type="Proteomes" id="UP000708148"/>
    </source>
</evidence>
<keyword evidence="4 7" id="KW-0472">Membrane</keyword>
<feature type="transmembrane region" description="Helical" evidence="7">
    <location>
        <begin position="388"/>
        <end position="406"/>
    </location>
</feature>
<evidence type="ECO:0000256" key="2">
    <source>
        <dbReference type="ARBA" id="ARBA00022692"/>
    </source>
</evidence>
<feature type="transmembrane region" description="Helical" evidence="7">
    <location>
        <begin position="256"/>
        <end position="273"/>
    </location>
</feature>
<dbReference type="InterPro" id="IPR000537">
    <property type="entry name" value="UbiA_prenyltransferase"/>
</dbReference>
<organism evidence="8 9">
    <name type="scientific">Ostreobium quekettii</name>
    <dbReference type="NCBI Taxonomy" id="121088"/>
    <lineage>
        <taxon>Eukaryota</taxon>
        <taxon>Viridiplantae</taxon>
        <taxon>Chlorophyta</taxon>
        <taxon>core chlorophytes</taxon>
        <taxon>Ulvophyceae</taxon>
        <taxon>TCBD clade</taxon>
        <taxon>Bryopsidales</taxon>
        <taxon>Ostreobineae</taxon>
        <taxon>Ostreobiaceae</taxon>
        <taxon>Ostreobium</taxon>
    </lineage>
</organism>
<dbReference type="NCBIfam" id="TIGR01476">
    <property type="entry name" value="chlor_syn_BchG"/>
    <property type="match status" value="1"/>
</dbReference>
<sequence>MVHFGAMQHSFTHLALLGGGHASPMLAHPLRGRPGVVAPPLRPALLVAPAPLHGARDSPRRPAPRQWIRPLRATQDTERAKDAADTSQADPKSEKDGSSAAQLLGIRGGAKETDIWKVRLQLTKPVTWVPLIWGVVCGAAASGQFEWTVPEVARSLATMVLAGPLMTGYTQTMNDWYDREIDAINEPNRPIPSGAISGPEVIAQIWVLLVASIGLAYGLDRWSGHDVPTVTALAVFGAFISYIYSAPPLKLKQSGWIGNYALGSSYIALPWWAGQAVFGALTVDVMVLTVLYSIAGLGIAIVNDFKSIEGDRAMGLQSLPVAFGVERAKWICVGSIDATQLAVAAYIAWGLHDETKGLILLALILPQIFFQFRYFIPDPVANDVKYQASAQPFLVFGLLTTALAVGQYNMG</sequence>
<feature type="transmembrane region" description="Helical" evidence="7">
    <location>
        <begin position="358"/>
        <end position="376"/>
    </location>
</feature>
<dbReference type="Proteomes" id="UP000708148">
    <property type="component" value="Unassembled WGS sequence"/>
</dbReference>
<dbReference type="AlphaFoldDB" id="A0A8S1IRK1"/>
<comment type="subcellular location">
    <subcellularLocation>
        <location evidence="1">Membrane</location>
        <topology evidence="1">Multi-pass membrane protein</topology>
    </subcellularLocation>
</comment>
<dbReference type="InterPro" id="IPR050475">
    <property type="entry name" value="Prenyltransferase_related"/>
</dbReference>
<dbReference type="PANTHER" id="PTHR42723">
    <property type="entry name" value="CHLOROPHYLL SYNTHASE"/>
    <property type="match status" value="1"/>
</dbReference>
<evidence type="ECO:0000256" key="6">
    <source>
        <dbReference type="SAM" id="MobiDB-lite"/>
    </source>
</evidence>
<dbReference type="GO" id="GO:0015995">
    <property type="term" value="P:chlorophyll biosynthetic process"/>
    <property type="evidence" value="ECO:0007669"/>
    <property type="project" value="UniProtKB-KW"/>
</dbReference>